<dbReference type="PANTHER" id="PTHR43767:SF1">
    <property type="entry name" value="NONRIBOSOMAL PEPTIDE SYNTHASE PES1 (EUROFUNG)-RELATED"/>
    <property type="match status" value="1"/>
</dbReference>
<dbReference type="InterPro" id="IPR020845">
    <property type="entry name" value="AMP-binding_CS"/>
</dbReference>
<reference evidence="3" key="1">
    <citation type="submission" date="2020-12" db="EMBL/GenBank/DDBJ databases">
        <title>Vagococcus allomyrinae sp. nov. and Enterococcus lavae sp. nov., isolated from the larvae of Allomyrina dichotoma.</title>
        <authorList>
            <person name="Lee S.D."/>
        </authorList>
    </citation>
    <scope>NUCLEOTIDE SEQUENCE</scope>
    <source>
        <strain evidence="3">BWB3-3</strain>
    </source>
</reference>
<dbReference type="PROSITE" id="PS00455">
    <property type="entry name" value="AMP_BINDING"/>
    <property type="match status" value="1"/>
</dbReference>
<keyword evidence="1" id="KW-0812">Transmembrane</keyword>
<dbReference type="Gene3D" id="3.40.50.12780">
    <property type="entry name" value="N-terminal domain of ligase-like"/>
    <property type="match status" value="1"/>
</dbReference>
<dbReference type="InterPro" id="IPR050237">
    <property type="entry name" value="ATP-dep_AMP-bd_enzyme"/>
</dbReference>
<dbReference type="SUPFAM" id="SSF56801">
    <property type="entry name" value="Acetyl-CoA synthetase-like"/>
    <property type="match status" value="1"/>
</dbReference>
<dbReference type="InterPro" id="IPR042099">
    <property type="entry name" value="ANL_N_sf"/>
</dbReference>
<evidence type="ECO:0000313" key="4">
    <source>
        <dbReference type="Proteomes" id="UP000674938"/>
    </source>
</evidence>
<dbReference type="PANTHER" id="PTHR43767">
    <property type="entry name" value="LONG-CHAIN-FATTY-ACID--COA LIGASE"/>
    <property type="match status" value="1"/>
</dbReference>
<evidence type="ECO:0000313" key="3">
    <source>
        <dbReference type="EMBL" id="MBP1040566.1"/>
    </source>
</evidence>
<proteinExistence type="predicted"/>
<gene>
    <name evidence="3" type="ORF">I6N95_06095</name>
</gene>
<dbReference type="Proteomes" id="UP000674938">
    <property type="component" value="Unassembled WGS sequence"/>
</dbReference>
<comment type="caution">
    <text evidence="3">The sequence shown here is derived from an EMBL/GenBank/DDBJ whole genome shotgun (WGS) entry which is preliminary data.</text>
</comment>
<dbReference type="Pfam" id="PF00501">
    <property type="entry name" value="AMP-binding"/>
    <property type="match status" value="1"/>
</dbReference>
<name>A0A940PBS7_9ENTE</name>
<feature type="transmembrane region" description="Helical" evidence="1">
    <location>
        <begin position="83"/>
        <end position="103"/>
    </location>
</feature>
<keyword evidence="1" id="KW-0472">Membrane</keyword>
<keyword evidence="4" id="KW-1185">Reference proteome</keyword>
<dbReference type="AlphaFoldDB" id="A0A940PBS7"/>
<sequence>MEFPNNPYEELNLYNNFSQAAKKYPTVAIHFDQELIGFPELGLKTTYQAAEKSIVAQASRLSSLGIQTGDKVVIYKSPMFDTYMLAVAVSYLGAVPIMISYHLPVPTMTIMCQRLENPWLIYDEVTAGRAPAITSIQASHLIELEQLRELPAAEVTQSFLPLAEISYMTHTSGTTGVPKLIAHSAQSMGWRTKWQRNVFDLMPEKKLVAFHISPVHSRFNIGISSLMSKGFPLLWIGNGQVEAVAQTLSQFKPYALETHPNNFVQWSRLAKEQPALFASFNYFHSTFDAINKGTMKIFLEASGAEKPVFMQVYGQSECGPMIMRFHTKASIVELNARNMGVGMPELTEVRIVDPLGAEVPANTSGNIQMLSKGRALTYYQEDQRFTENTYGLWWDSGDFGYQDDAGDLYLLDRQVDLISDVDSTLLIEDLLLDQLEFLNEVVIVRGKNDVAQPIISVDAGSDMDWERWWQAIADFPLLNEPLVWAFEEIPRTATMKVQRLKIEEGLKDTPS</sequence>
<accession>A0A940PBS7</accession>
<dbReference type="EMBL" id="JAEEGA010000003">
    <property type="protein sequence ID" value="MBP1040566.1"/>
    <property type="molecule type" value="Genomic_DNA"/>
</dbReference>
<feature type="domain" description="AMP-dependent synthetase/ligase" evidence="2">
    <location>
        <begin position="20"/>
        <end position="379"/>
    </location>
</feature>
<dbReference type="InterPro" id="IPR000873">
    <property type="entry name" value="AMP-dep_synth/lig_dom"/>
</dbReference>
<keyword evidence="1" id="KW-1133">Transmembrane helix</keyword>
<evidence type="ECO:0000259" key="2">
    <source>
        <dbReference type="Pfam" id="PF00501"/>
    </source>
</evidence>
<protein>
    <submittedName>
        <fullName evidence="3">Acyl-CoA synthetase</fullName>
    </submittedName>
</protein>
<organism evidence="3 4">
    <name type="scientific">Vagococcus allomyrinae</name>
    <dbReference type="NCBI Taxonomy" id="2794353"/>
    <lineage>
        <taxon>Bacteria</taxon>
        <taxon>Bacillati</taxon>
        <taxon>Bacillota</taxon>
        <taxon>Bacilli</taxon>
        <taxon>Lactobacillales</taxon>
        <taxon>Enterococcaceae</taxon>
        <taxon>Vagococcus</taxon>
    </lineage>
</organism>
<dbReference type="RefSeq" id="WP_209525676.1">
    <property type="nucleotide sequence ID" value="NZ_JAEEGA010000003.1"/>
</dbReference>
<evidence type="ECO:0000256" key="1">
    <source>
        <dbReference type="SAM" id="Phobius"/>
    </source>
</evidence>